<keyword evidence="3 9" id="KW-0808">Transferase</keyword>
<dbReference type="SFLD" id="SFLDG01058">
    <property type="entry name" value="lipoyl_synthase_like"/>
    <property type="match status" value="1"/>
</dbReference>
<evidence type="ECO:0000256" key="9">
    <source>
        <dbReference type="HAMAP-Rule" id="MF_00206"/>
    </source>
</evidence>
<dbReference type="InterPro" id="IPR007197">
    <property type="entry name" value="rSAM"/>
</dbReference>
<evidence type="ECO:0000256" key="4">
    <source>
        <dbReference type="ARBA" id="ARBA00022691"/>
    </source>
</evidence>
<feature type="binding site" evidence="9">
    <location>
        <position position="86"/>
    </location>
    <ligand>
        <name>[4Fe-4S] cluster</name>
        <dbReference type="ChEBI" id="CHEBI:49883"/>
        <label>2</label>
        <note>4Fe-4S-S-AdoMet</note>
    </ligand>
</feature>
<comment type="similarity">
    <text evidence="9">Belongs to the radical SAM superfamily. Lipoyl synthase family.</text>
</comment>
<dbReference type="PROSITE" id="PS51918">
    <property type="entry name" value="RADICAL_SAM"/>
    <property type="match status" value="1"/>
</dbReference>
<dbReference type="Proteomes" id="UP001333818">
    <property type="component" value="Unassembled WGS sequence"/>
</dbReference>
<proteinExistence type="inferred from homology"/>
<dbReference type="PIRSF" id="PIRSF005963">
    <property type="entry name" value="Lipoyl_synth"/>
    <property type="match status" value="1"/>
</dbReference>
<keyword evidence="1 9" id="KW-0004">4Fe-4S</keyword>
<evidence type="ECO:0000256" key="1">
    <source>
        <dbReference type="ARBA" id="ARBA00022485"/>
    </source>
</evidence>
<evidence type="ECO:0000256" key="3">
    <source>
        <dbReference type="ARBA" id="ARBA00022679"/>
    </source>
</evidence>
<evidence type="ECO:0000313" key="12">
    <source>
        <dbReference type="Proteomes" id="UP001333818"/>
    </source>
</evidence>
<organism evidence="11 12">
    <name type="scientific">Tumidithrix elongata BACA0141</name>
    <dbReference type="NCBI Taxonomy" id="2716417"/>
    <lineage>
        <taxon>Bacteria</taxon>
        <taxon>Bacillati</taxon>
        <taxon>Cyanobacteriota</taxon>
        <taxon>Cyanophyceae</taxon>
        <taxon>Pseudanabaenales</taxon>
        <taxon>Pseudanabaenaceae</taxon>
        <taxon>Tumidithrix</taxon>
        <taxon>Tumidithrix elongata</taxon>
    </lineage>
</organism>
<comment type="subcellular location">
    <subcellularLocation>
        <location evidence="9">Cytoplasm</location>
    </subcellularLocation>
</comment>
<feature type="binding site" evidence="9">
    <location>
        <position position="83"/>
    </location>
    <ligand>
        <name>[4Fe-4S] cluster</name>
        <dbReference type="ChEBI" id="CHEBI:49883"/>
        <label>2</label>
        <note>4Fe-4S-S-AdoMet</note>
    </ligand>
</feature>
<dbReference type="SMART" id="SM00729">
    <property type="entry name" value="Elp3"/>
    <property type="match status" value="1"/>
</dbReference>
<keyword evidence="6 9" id="KW-0408">Iron</keyword>
<comment type="pathway">
    <text evidence="9">Protein modification; protein lipoylation via endogenous pathway; protein N(6)-(lipoyl)lysine from octanoyl-[acyl-carrier-protein]: step 2/2.</text>
</comment>
<feature type="binding site" evidence="9">
    <location>
        <position position="53"/>
    </location>
    <ligand>
        <name>[4Fe-4S] cluster</name>
        <dbReference type="ChEBI" id="CHEBI:49883"/>
        <label>1</label>
    </ligand>
</feature>
<dbReference type="GO" id="GO:0051539">
    <property type="term" value="F:4 iron, 4 sulfur cluster binding"/>
    <property type="evidence" value="ECO:0007669"/>
    <property type="project" value="UniProtKB-UniRule"/>
</dbReference>
<feature type="domain" description="Radical SAM core" evidence="10">
    <location>
        <begin position="65"/>
        <end position="282"/>
    </location>
</feature>
<protein>
    <recommendedName>
        <fullName evidence="9">Lipoyl synthase</fullName>
        <ecNumber evidence="9">2.8.1.8</ecNumber>
    </recommendedName>
    <alternativeName>
        <fullName evidence="9">Lip-syn</fullName>
        <shortName evidence="9">LS</shortName>
    </alternativeName>
    <alternativeName>
        <fullName evidence="9">Lipoate synthase</fullName>
    </alternativeName>
    <alternativeName>
        <fullName evidence="9">Lipoic acid synthase</fullName>
    </alternativeName>
    <alternativeName>
        <fullName evidence="9">Sulfur insertion protein LipA</fullName>
    </alternativeName>
</protein>
<dbReference type="GO" id="GO:0009249">
    <property type="term" value="P:protein lipoylation"/>
    <property type="evidence" value="ECO:0007669"/>
    <property type="project" value="UniProtKB-UniRule"/>
</dbReference>
<feature type="binding site" evidence="9">
    <location>
        <position position="79"/>
    </location>
    <ligand>
        <name>[4Fe-4S] cluster</name>
        <dbReference type="ChEBI" id="CHEBI:49883"/>
        <label>2</label>
        <note>4Fe-4S-S-AdoMet</note>
    </ligand>
</feature>
<dbReference type="SFLD" id="SFLDF00271">
    <property type="entry name" value="lipoyl_synthase"/>
    <property type="match status" value="1"/>
</dbReference>
<dbReference type="Pfam" id="PF04055">
    <property type="entry name" value="Radical_SAM"/>
    <property type="match status" value="1"/>
</dbReference>
<dbReference type="GO" id="GO:0016992">
    <property type="term" value="F:lipoate synthase activity"/>
    <property type="evidence" value="ECO:0007669"/>
    <property type="project" value="UniProtKB-UniRule"/>
</dbReference>
<dbReference type="SUPFAM" id="SSF102114">
    <property type="entry name" value="Radical SAM enzymes"/>
    <property type="match status" value="1"/>
</dbReference>
<dbReference type="PANTHER" id="PTHR10949">
    <property type="entry name" value="LIPOYL SYNTHASE"/>
    <property type="match status" value="1"/>
</dbReference>
<evidence type="ECO:0000256" key="7">
    <source>
        <dbReference type="ARBA" id="ARBA00023014"/>
    </source>
</evidence>
<evidence type="ECO:0000256" key="2">
    <source>
        <dbReference type="ARBA" id="ARBA00022490"/>
    </source>
</evidence>
<feature type="binding site" evidence="9">
    <location>
        <position position="293"/>
    </location>
    <ligand>
        <name>[4Fe-4S] cluster</name>
        <dbReference type="ChEBI" id="CHEBI:49883"/>
        <label>1</label>
    </ligand>
</feature>
<keyword evidence="2 9" id="KW-0963">Cytoplasm</keyword>
<dbReference type="InterPro" id="IPR003698">
    <property type="entry name" value="Lipoyl_synth"/>
</dbReference>
<dbReference type="HAMAP" id="MF_00206">
    <property type="entry name" value="Lipoyl_synth"/>
    <property type="match status" value="1"/>
</dbReference>
<dbReference type="FunFam" id="3.20.20.70:FF:000040">
    <property type="entry name" value="Lipoyl synthase"/>
    <property type="match status" value="1"/>
</dbReference>
<dbReference type="InterPro" id="IPR058240">
    <property type="entry name" value="rSAM_sf"/>
</dbReference>
<accession>A0AAW9PW53</accession>
<dbReference type="GO" id="GO:0005737">
    <property type="term" value="C:cytoplasm"/>
    <property type="evidence" value="ECO:0007669"/>
    <property type="project" value="UniProtKB-SubCell"/>
</dbReference>
<dbReference type="GO" id="GO:0046872">
    <property type="term" value="F:metal ion binding"/>
    <property type="evidence" value="ECO:0007669"/>
    <property type="project" value="UniProtKB-KW"/>
</dbReference>
<dbReference type="NCBIfam" id="TIGR00510">
    <property type="entry name" value="lipA"/>
    <property type="match status" value="1"/>
</dbReference>
<comment type="function">
    <text evidence="9">Catalyzes the radical-mediated insertion of two sulfur atoms into the C-6 and C-8 positions of the octanoyl moiety bound to the lipoyl domains of lipoate-dependent enzymes, thereby converting the octanoylated domains into lipoylated derivatives.</text>
</comment>
<reference evidence="11" key="1">
    <citation type="submission" date="2024-01" db="EMBL/GenBank/DDBJ databases">
        <title>Bank of Algae and Cyanobacteria of the Azores (BACA) strain genomes.</title>
        <authorList>
            <person name="Luz R."/>
            <person name="Cordeiro R."/>
            <person name="Fonseca A."/>
            <person name="Goncalves V."/>
        </authorList>
    </citation>
    <scope>NUCLEOTIDE SEQUENCE</scope>
    <source>
        <strain evidence="11">BACA0141</strain>
    </source>
</reference>
<evidence type="ECO:0000259" key="10">
    <source>
        <dbReference type="PROSITE" id="PS51918"/>
    </source>
</evidence>
<keyword evidence="7 9" id="KW-0411">Iron-sulfur</keyword>
<comment type="cofactor">
    <cofactor evidence="9">
        <name>[4Fe-4S] cluster</name>
        <dbReference type="ChEBI" id="CHEBI:49883"/>
    </cofactor>
    <text evidence="9">Binds 2 [4Fe-4S] clusters per subunit. One cluster is coordinated with 3 cysteines and an exchangeable S-adenosyl-L-methionine.</text>
</comment>
<sequence>MDVVQPLFVISQRSQSRKSMVVKPEWLRVKAPQWQRVGSVKETLRDLGLNTVCEEASCPNIGECFNIGTATFLIMGPACTRACPYCDIDFEKKPQPLDPTEPDRLAIAVQRLGLKHVVITSVNRDDLPDGGASQFVRCIEQIRQVMPQTTIEVLIPDLCGNWSALAIILSARPDVLNHNTETVPRLYKRTRPQGEYQRTLELFRQTRAIAPWTYTKSGLMVGLGETSAEILEVMQDLRQVDCDILTIGQYLQPSQKHLGVQAFIHPDQFEQWRIEGENMGFLQVVSSPLTRSSYHAEQVQVLMKRFPRSPLVLNP</sequence>
<evidence type="ECO:0000313" key="11">
    <source>
        <dbReference type="EMBL" id="MEE3715465.1"/>
    </source>
</evidence>
<keyword evidence="5 9" id="KW-0479">Metal-binding</keyword>
<dbReference type="AlphaFoldDB" id="A0AAW9PW53"/>
<dbReference type="NCBIfam" id="NF004019">
    <property type="entry name" value="PRK05481.1"/>
    <property type="match status" value="1"/>
</dbReference>
<dbReference type="NCBIfam" id="NF009544">
    <property type="entry name" value="PRK12928.1"/>
    <property type="match status" value="1"/>
</dbReference>
<dbReference type="Pfam" id="PF16881">
    <property type="entry name" value="LIAS_N"/>
    <property type="match status" value="1"/>
</dbReference>
<feature type="binding site" evidence="9">
    <location>
        <position position="64"/>
    </location>
    <ligand>
        <name>[4Fe-4S] cluster</name>
        <dbReference type="ChEBI" id="CHEBI:49883"/>
        <label>1</label>
    </ligand>
</feature>
<dbReference type="PANTHER" id="PTHR10949:SF0">
    <property type="entry name" value="LIPOYL SYNTHASE, MITOCHONDRIAL"/>
    <property type="match status" value="1"/>
</dbReference>
<gene>
    <name evidence="9 11" type="primary">lipA</name>
    <name evidence="11" type="ORF">V2H45_01760</name>
</gene>
<keyword evidence="12" id="KW-1185">Reference proteome</keyword>
<keyword evidence="4 9" id="KW-0949">S-adenosyl-L-methionine</keyword>
<comment type="caution">
    <text evidence="11">The sequence shown here is derived from an EMBL/GenBank/DDBJ whole genome shotgun (WGS) entry which is preliminary data.</text>
</comment>
<name>A0AAW9PW53_9CYAN</name>
<dbReference type="EMBL" id="JAZBJZ010000004">
    <property type="protein sequence ID" value="MEE3715465.1"/>
    <property type="molecule type" value="Genomic_DNA"/>
</dbReference>
<evidence type="ECO:0000256" key="6">
    <source>
        <dbReference type="ARBA" id="ARBA00023004"/>
    </source>
</evidence>
<evidence type="ECO:0000256" key="8">
    <source>
        <dbReference type="ARBA" id="ARBA00047326"/>
    </source>
</evidence>
<dbReference type="SFLD" id="SFLDS00029">
    <property type="entry name" value="Radical_SAM"/>
    <property type="match status" value="1"/>
</dbReference>
<dbReference type="EC" id="2.8.1.8" evidence="9"/>
<dbReference type="InterPro" id="IPR013785">
    <property type="entry name" value="Aldolase_TIM"/>
</dbReference>
<feature type="binding site" evidence="9">
    <location>
        <position position="58"/>
    </location>
    <ligand>
        <name>[4Fe-4S] cluster</name>
        <dbReference type="ChEBI" id="CHEBI:49883"/>
        <label>1</label>
    </ligand>
</feature>
<dbReference type="Gene3D" id="3.20.20.70">
    <property type="entry name" value="Aldolase class I"/>
    <property type="match status" value="1"/>
</dbReference>
<comment type="catalytic activity">
    <reaction evidence="8 9">
        <text>[[Fe-S] cluster scaffold protein carrying a second [4Fe-4S](2+) cluster] + N(6)-octanoyl-L-lysyl-[protein] + 2 oxidized [2Fe-2S]-[ferredoxin] + 2 S-adenosyl-L-methionine + 4 H(+) = [[Fe-S] cluster scaffold protein] + N(6)-[(R)-dihydrolipoyl]-L-lysyl-[protein] + 4 Fe(3+) + 2 hydrogen sulfide + 2 5'-deoxyadenosine + 2 L-methionine + 2 reduced [2Fe-2S]-[ferredoxin]</text>
        <dbReference type="Rhea" id="RHEA:16585"/>
        <dbReference type="Rhea" id="RHEA-COMP:9928"/>
        <dbReference type="Rhea" id="RHEA-COMP:10000"/>
        <dbReference type="Rhea" id="RHEA-COMP:10001"/>
        <dbReference type="Rhea" id="RHEA-COMP:10475"/>
        <dbReference type="Rhea" id="RHEA-COMP:14568"/>
        <dbReference type="Rhea" id="RHEA-COMP:14569"/>
        <dbReference type="ChEBI" id="CHEBI:15378"/>
        <dbReference type="ChEBI" id="CHEBI:17319"/>
        <dbReference type="ChEBI" id="CHEBI:29034"/>
        <dbReference type="ChEBI" id="CHEBI:29919"/>
        <dbReference type="ChEBI" id="CHEBI:33722"/>
        <dbReference type="ChEBI" id="CHEBI:33737"/>
        <dbReference type="ChEBI" id="CHEBI:33738"/>
        <dbReference type="ChEBI" id="CHEBI:57844"/>
        <dbReference type="ChEBI" id="CHEBI:59789"/>
        <dbReference type="ChEBI" id="CHEBI:78809"/>
        <dbReference type="ChEBI" id="CHEBI:83100"/>
        <dbReference type="EC" id="2.8.1.8"/>
    </reaction>
</comment>
<dbReference type="InterPro" id="IPR031691">
    <property type="entry name" value="LIAS_N"/>
</dbReference>
<evidence type="ECO:0000256" key="5">
    <source>
        <dbReference type="ARBA" id="ARBA00022723"/>
    </source>
</evidence>
<dbReference type="InterPro" id="IPR006638">
    <property type="entry name" value="Elp3/MiaA/NifB-like_rSAM"/>
</dbReference>
<dbReference type="CDD" id="cd01335">
    <property type="entry name" value="Radical_SAM"/>
    <property type="match status" value="1"/>
</dbReference>